<dbReference type="AlphaFoldDB" id="A0AAP4JLD4"/>
<organism evidence="1 2">
    <name type="scientific">Lacticaseibacillus paracasei</name>
    <name type="common">Lactobacillus paracasei</name>
    <dbReference type="NCBI Taxonomy" id="1597"/>
    <lineage>
        <taxon>Bacteria</taxon>
        <taxon>Bacillati</taxon>
        <taxon>Bacillota</taxon>
        <taxon>Bacilli</taxon>
        <taxon>Lactobacillales</taxon>
        <taxon>Lactobacillaceae</taxon>
        <taxon>Lacticaseibacillus</taxon>
    </lineage>
</organism>
<protein>
    <submittedName>
        <fullName evidence="1">Uncharacterized protein</fullName>
    </submittedName>
</protein>
<sequence length="59" mass="6652">MFHILFSDRLSKMKPDTPLTVYDGAAMFQAIGKFEEISTGSQFMYGEKKKYPATCLPPS</sequence>
<dbReference type="EMBL" id="JAUCBG010000059">
    <property type="protein sequence ID" value="MDM7455655.1"/>
    <property type="molecule type" value="Genomic_DNA"/>
</dbReference>
<name>A0AAP4JLD4_LACPA</name>
<evidence type="ECO:0000313" key="2">
    <source>
        <dbReference type="Proteomes" id="UP001231451"/>
    </source>
</evidence>
<dbReference type="Proteomes" id="UP001231451">
    <property type="component" value="Unassembled WGS sequence"/>
</dbReference>
<evidence type="ECO:0000313" key="1">
    <source>
        <dbReference type="EMBL" id="MDM7455655.1"/>
    </source>
</evidence>
<proteinExistence type="predicted"/>
<dbReference type="RefSeq" id="WP_289421081.1">
    <property type="nucleotide sequence ID" value="NZ_JAUCBE010000059.1"/>
</dbReference>
<reference evidence="1" key="1">
    <citation type="submission" date="2023-06" db="EMBL/GenBank/DDBJ databases">
        <title>Draft Genome Sequences of lactic acid bacteria strains isolated from fermented milk products.</title>
        <authorList>
            <person name="Elcheninov A.G."/>
            <person name="Klyukina A."/>
            <person name="Zayulina K.S."/>
            <person name="Gavirova L.A."/>
            <person name="Shcherbakova P.A."/>
            <person name="Shestakov A.I."/>
            <person name="Kublanov I.V."/>
            <person name="Kochetkova T.V."/>
        </authorList>
    </citation>
    <scope>NUCLEOTIDE SEQUENCE</scope>
    <source>
        <strain evidence="1">TOM.1374</strain>
    </source>
</reference>
<gene>
    <name evidence="1" type="ORF">QUF16_15255</name>
</gene>
<comment type="caution">
    <text evidence="1">The sequence shown here is derived from an EMBL/GenBank/DDBJ whole genome shotgun (WGS) entry which is preliminary data.</text>
</comment>
<accession>A0AAP4JLD4</accession>